<dbReference type="AlphaFoldDB" id="A0A2W5SL55"/>
<sequence length="88" mass="9529">MKRTDCEREDACLAQLTTLYGLYMSLDYSLEGAVVASGLVVRDDGKVVAPTQTVKLAKGKDPFKDIAKNALVALYGQLKLSELPAVRP</sequence>
<dbReference type="Proteomes" id="UP000249061">
    <property type="component" value="Unassembled WGS sequence"/>
</dbReference>
<organism evidence="1 2">
    <name type="scientific">Archangium gephyra</name>
    <dbReference type="NCBI Taxonomy" id="48"/>
    <lineage>
        <taxon>Bacteria</taxon>
        <taxon>Pseudomonadati</taxon>
        <taxon>Myxococcota</taxon>
        <taxon>Myxococcia</taxon>
        <taxon>Myxococcales</taxon>
        <taxon>Cystobacterineae</taxon>
        <taxon>Archangiaceae</taxon>
        <taxon>Archangium</taxon>
    </lineage>
</organism>
<reference evidence="1 2" key="1">
    <citation type="submission" date="2017-08" db="EMBL/GenBank/DDBJ databases">
        <title>Infants hospitalized years apart are colonized by the same room-sourced microbial strains.</title>
        <authorList>
            <person name="Brooks B."/>
            <person name="Olm M.R."/>
            <person name="Firek B.A."/>
            <person name="Baker R."/>
            <person name="Thomas B.C."/>
            <person name="Morowitz M.J."/>
            <person name="Banfield J.F."/>
        </authorList>
    </citation>
    <scope>NUCLEOTIDE SEQUENCE [LARGE SCALE GENOMIC DNA]</scope>
    <source>
        <strain evidence="1">S2_003_000_R2_14</strain>
    </source>
</reference>
<dbReference type="EMBL" id="QFQP01000105">
    <property type="protein sequence ID" value="PZR03240.1"/>
    <property type="molecule type" value="Genomic_DNA"/>
</dbReference>
<gene>
    <name evidence="1" type="ORF">DI536_36200</name>
</gene>
<evidence type="ECO:0000313" key="1">
    <source>
        <dbReference type="EMBL" id="PZR03240.1"/>
    </source>
</evidence>
<protein>
    <submittedName>
        <fullName evidence="1">Uncharacterized protein</fullName>
    </submittedName>
</protein>
<feature type="non-terminal residue" evidence="1">
    <location>
        <position position="88"/>
    </location>
</feature>
<accession>A0A2W5SL55</accession>
<evidence type="ECO:0000313" key="2">
    <source>
        <dbReference type="Proteomes" id="UP000249061"/>
    </source>
</evidence>
<proteinExistence type="predicted"/>
<comment type="caution">
    <text evidence="1">The sequence shown here is derived from an EMBL/GenBank/DDBJ whole genome shotgun (WGS) entry which is preliminary data.</text>
</comment>
<name>A0A2W5SL55_9BACT</name>